<proteinExistence type="predicted"/>
<reference evidence="2" key="1">
    <citation type="journal article" date="2009" name="Science">
        <title>The B73 maize genome: complexity, diversity, and dynamics.</title>
        <authorList>
            <person name="Schnable P.S."/>
            <person name="Ware D."/>
            <person name="Fulton R.S."/>
            <person name="Stein J.C."/>
            <person name="Wei F."/>
            <person name="Pasternak S."/>
            <person name="Liang C."/>
            <person name="Zhang J."/>
            <person name="Fulton L."/>
            <person name="Graves T.A."/>
            <person name="Minx P."/>
            <person name="Reily A.D."/>
            <person name="Courtney L."/>
            <person name="Kruchowski S.S."/>
            <person name="Tomlinson C."/>
            <person name="Strong C."/>
            <person name="Delehaunty K."/>
            <person name="Fronick C."/>
            <person name="Courtney B."/>
            <person name="Rock S.M."/>
            <person name="Belter E."/>
            <person name="Du F."/>
            <person name="Kim K."/>
            <person name="Abbott R.M."/>
            <person name="Cotton M."/>
            <person name="Levy A."/>
            <person name="Marchetto P."/>
            <person name="Ochoa K."/>
            <person name="Jackson S.M."/>
            <person name="Gillam B."/>
            <person name="Chen W."/>
            <person name="Yan L."/>
            <person name="Higginbotham J."/>
            <person name="Cardenas M."/>
            <person name="Waligorski J."/>
            <person name="Applebaum E."/>
            <person name="Phelps L."/>
            <person name="Falcone J."/>
            <person name="Kanchi K."/>
            <person name="Thane T."/>
            <person name="Scimone A."/>
            <person name="Thane N."/>
            <person name="Henke J."/>
            <person name="Wang T."/>
            <person name="Ruppert J."/>
            <person name="Shah N."/>
            <person name="Rotter K."/>
            <person name="Hodges J."/>
            <person name="Ingenthron E."/>
            <person name="Cordes M."/>
            <person name="Kohlberg S."/>
            <person name="Sgro J."/>
            <person name="Delgado B."/>
            <person name="Mead K."/>
            <person name="Chinwalla A."/>
            <person name="Leonard S."/>
            <person name="Crouse K."/>
            <person name="Collura K."/>
            <person name="Kudrna D."/>
            <person name="Currie J."/>
            <person name="He R."/>
            <person name="Angelova A."/>
            <person name="Rajasekar S."/>
            <person name="Mueller T."/>
            <person name="Lomeli R."/>
            <person name="Scara G."/>
            <person name="Ko A."/>
            <person name="Delaney K."/>
            <person name="Wissotski M."/>
            <person name="Lopez G."/>
            <person name="Campos D."/>
            <person name="Braidotti M."/>
            <person name="Ashley E."/>
            <person name="Golser W."/>
            <person name="Kim H."/>
            <person name="Lee S."/>
            <person name="Lin J."/>
            <person name="Dujmic Z."/>
            <person name="Kim W."/>
            <person name="Talag J."/>
            <person name="Zuccolo A."/>
            <person name="Fan C."/>
            <person name="Sebastian A."/>
            <person name="Kramer M."/>
            <person name="Spiegel L."/>
            <person name="Nascimento L."/>
            <person name="Zutavern T."/>
            <person name="Miller B."/>
            <person name="Ambroise C."/>
            <person name="Muller S."/>
            <person name="Spooner W."/>
            <person name="Narechania A."/>
            <person name="Ren L."/>
            <person name="Wei S."/>
            <person name="Kumari S."/>
            <person name="Faga B."/>
            <person name="Levy M.J."/>
            <person name="McMahan L."/>
            <person name="Van Buren P."/>
            <person name="Vaughn M.W."/>
            <person name="Ying K."/>
            <person name="Yeh C.-T."/>
            <person name="Emrich S.J."/>
            <person name="Jia Y."/>
            <person name="Kalyanaraman A."/>
            <person name="Hsia A.-P."/>
            <person name="Barbazuk W.B."/>
            <person name="Baucom R.S."/>
            <person name="Brutnell T.P."/>
            <person name="Carpita N.C."/>
            <person name="Chaparro C."/>
            <person name="Chia J.-M."/>
            <person name="Deragon J.-M."/>
            <person name="Estill J.C."/>
            <person name="Fu Y."/>
            <person name="Jeddeloh J.A."/>
            <person name="Han Y."/>
            <person name="Lee H."/>
            <person name="Li P."/>
            <person name="Lisch D.R."/>
            <person name="Liu S."/>
            <person name="Liu Z."/>
            <person name="Nagel D.H."/>
            <person name="McCann M.C."/>
            <person name="SanMiguel P."/>
            <person name="Myers A.M."/>
            <person name="Nettleton D."/>
            <person name="Nguyen J."/>
            <person name="Penning B.W."/>
            <person name="Ponnala L."/>
            <person name="Schneider K.L."/>
            <person name="Schwartz D.C."/>
            <person name="Sharma A."/>
            <person name="Soderlund C."/>
            <person name="Springer N.M."/>
            <person name="Sun Q."/>
            <person name="Wang H."/>
            <person name="Waterman M."/>
            <person name="Westerman R."/>
            <person name="Wolfgruber T.K."/>
            <person name="Yang L."/>
            <person name="Yu Y."/>
            <person name="Zhang L."/>
            <person name="Zhou S."/>
            <person name="Zhu Q."/>
            <person name="Bennetzen J.L."/>
            <person name="Dawe R.K."/>
            <person name="Jiang J."/>
            <person name="Jiang N."/>
            <person name="Presting G.G."/>
            <person name="Wessler S.R."/>
            <person name="Aluru S."/>
            <person name="Martienssen R.A."/>
            <person name="Clifton S.W."/>
            <person name="McCombie W.R."/>
            <person name="Wing R.A."/>
            <person name="Wilson R.K."/>
        </authorList>
    </citation>
    <scope>NUCLEOTIDE SEQUENCE [LARGE SCALE GENOMIC DNA]</scope>
    <source>
        <strain evidence="2">cv. B73</strain>
    </source>
</reference>
<protein>
    <submittedName>
        <fullName evidence="1">Uncharacterized protein</fullName>
    </submittedName>
</protein>
<dbReference type="EnsemblPlants" id="Zm00001eb172400_T001">
    <property type="protein sequence ID" value="Zm00001eb172400_P001"/>
    <property type="gene ID" value="Zm00001eb172400"/>
</dbReference>
<evidence type="ECO:0000313" key="1">
    <source>
        <dbReference type="EnsemblPlants" id="Zm00001eb172400_P001"/>
    </source>
</evidence>
<accession>A0A804NMW2</accession>
<reference evidence="1" key="3">
    <citation type="submission" date="2021-05" db="UniProtKB">
        <authorList>
            <consortium name="EnsemblPlants"/>
        </authorList>
    </citation>
    <scope>IDENTIFICATION</scope>
    <source>
        <strain evidence="1">cv. B73</strain>
    </source>
</reference>
<organism evidence="1 2">
    <name type="scientific">Zea mays</name>
    <name type="common">Maize</name>
    <dbReference type="NCBI Taxonomy" id="4577"/>
    <lineage>
        <taxon>Eukaryota</taxon>
        <taxon>Viridiplantae</taxon>
        <taxon>Streptophyta</taxon>
        <taxon>Embryophyta</taxon>
        <taxon>Tracheophyta</taxon>
        <taxon>Spermatophyta</taxon>
        <taxon>Magnoliopsida</taxon>
        <taxon>Liliopsida</taxon>
        <taxon>Poales</taxon>
        <taxon>Poaceae</taxon>
        <taxon>PACMAD clade</taxon>
        <taxon>Panicoideae</taxon>
        <taxon>Andropogonodae</taxon>
        <taxon>Andropogoneae</taxon>
        <taxon>Tripsacinae</taxon>
        <taxon>Zea</taxon>
    </lineage>
</organism>
<sequence>MDADAVEKLAGAIAIANKAVKEAAARGEKRRRAGQAGRRLLQDSSIAHLLSFSSSSFFFDNFSFLKIYSLSVYKTPSNHTEKRNIYSFFRLSKVQRYNGFRLSRGKYSGTT</sequence>
<evidence type="ECO:0000313" key="2">
    <source>
        <dbReference type="Proteomes" id="UP000007305"/>
    </source>
</evidence>
<keyword evidence="2" id="KW-1185">Reference proteome</keyword>
<reference evidence="1" key="2">
    <citation type="submission" date="2019-07" db="EMBL/GenBank/DDBJ databases">
        <authorList>
            <person name="Seetharam A."/>
            <person name="Woodhouse M."/>
            <person name="Cannon E."/>
        </authorList>
    </citation>
    <scope>NUCLEOTIDE SEQUENCE [LARGE SCALE GENOMIC DNA]</scope>
    <source>
        <strain evidence="1">cv. B73</strain>
    </source>
</reference>
<dbReference type="Gramene" id="Zm00001eb172400_T001">
    <property type="protein sequence ID" value="Zm00001eb172400_P001"/>
    <property type="gene ID" value="Zm00001eb172400"/>
</dbReference>
<dbReference type="Proteomes" id="UP000007305">
    <property type="component" value="Chromosome 4"/>
</dbReference>
<name>A0A804NMW2_MAIZE</name>
<dbReference type="InParanoid" id="A0A804NMW2"/>
<dbReference type="AlphaFoldDB" id="A0A804NMW2"/>